<dbReference type="HAMAP" id="MF_01366">
    <property type="entry name" value="Ribosomal_uL13"/>
    <property type="match status" value="1"/>
</dbReference>
<evidence type="ECO:0000256" key="2">
    <source>
        <dbReference type="ARBA" id="ARBA00022980"/>
    </source>
</evidence>
<dbReference type="GO" id="GO:1990904">
    <property type="term" value="C:ribonucleoprotein complex"/>
    <property type="evidence" value="ECO:0007669"/>
    <property type="project" value="UniProtKB-KW"/>
</dbReference>
<dbReference type="PIRSF" id="PIRSF002181">
    <property type="entry name" value="Ribosomal_L13"/>
    <property type="match status" value="1"/>
</dbReference>
<dbReference type="SUPFAM" id="SSF52161">
    <property type="entry name" value="Ribosomal protein L13"/>
    <property type="match status" value="1"/>
</dbReference>
<dbReference type="Gene3D" id="3.90.1180.10">
    <property type="entry name" value="Ribosomal protein L13"/>
    <property type="match status" value="1"/>
</dbReference>
<dbReference type="PANTHER" id="PTHR11545:SF2">
    <property type="entry name" value="LARGE RIBOSOMAL SUBUNIT PROTEIN UL13M"/>
    <property type="match status" value="1"/>
</dbReference>
<dbReference type="GO" id="GO:0017148">
    <property type="term" value="P:negative regulation of translation"/>
    <property type="evidence" value="ECO:0007669"/>
    <property type="project" value="TreeGrafter"/>
</dbReference>
<evidence type="ECO:0000256" key="3">
    <source>
        <dbReference type="ARBA" id="ARBA00023274"/>
    </source>
</evidence>
<dbReference type="GO" id="GO:0006412">
    <property type="term" value="P:translation"/>
    <property type="evidence" value="ECO:0007669"/>
    <property type="project" value="UniProtKB-UniRule"/>
</dbReference>
<dbReference type="Proteomes" id="UP000178085">
    <property type="component" value="Unassembled WGS sequence"/>
</dbReference>
<dbReference type="GO" id="GO:0003729">
    <property type="term" value="F:mRNA binding"/>
    <property type="evidence" value="ECO:0007669"/>
    <property type="project" value="TreeGrafter"/>
</dbReference>
<comment type="function">
    <text evidence="4">This protein is one of the early assembly proteins of the 50S ribosomal subunit, although it is not seen to bind rRNA by itself. It is important during the early stages of 50S assembly.</text>
</comment>
<dbReference type="InterPro" id="IPR036899">
    <property type="entry name" value="Ribosomal_uL13_sf"/>
</dbReference>
<dbReference type="GO" id="GO:0005840">
    <property type="term" value="C:ribosome"/>
    <property type="evidence" value="ECO:0007669"/>
    <property type="project" value="UniProtKB-KW"/>
</dbReference>
<sequence>MKKATPHIPSHQLPERWFLVDAKDRVLGRLATGIAKLLMGKDMPQFNGAVDAKTNVIVVNAETVKLTGNKLLAKTYSRHSGYPGGLKTRTAQQLIDQHPTRVLEHAVDGMLPKNKLRHVLMNRLKIYAGAEHPHVGQQPKPVNI</sequence>
<name>A0A1F4NPK7_UNCK3</name>
<protein>
    <recommendedName>
        <fullName evidence="4">Large ribosomal subunit protein uL13</fullName>
    </recommendedName>
</protein>
<dbReference type="NCBIfam" id="TIGR01066">
    <property type="entry name" value="rplM_bact"/>
    <property type="match status" value="1"/>
</dbReference>
<comment type="subunit">
    <text evidence="4">Part of the 50S ribosomal subunit.</text>
</comment>
<evidence type="ECO:0000256" key="4">
    <source>
        <dbReference type="HAMAP-Rule" id="MF_01366"/>
    </source>
</evidence>
<dbReference type="Pfam" id="PF00572">
    <property type="entry name" value="Ribosomal_L13"/>
    <property type="match status" value="1"/>
</dbReference>
<dbReference type="InterPro" id="IPR005822">
    <property type="entry name" value="Ribosomal_uL13"/>
</dbReference>
<comment type="caution">
    <text evidence="5">The sequence shown here is derived from an EMBL/GenBank/DDBJ whole genome shotgun (WGS) entry which is preliminary data.</text>
</comment>
<reference evidence="5 6" key="1">
    <citation type="journal article" date="2016" name="Nat. Commun.">
        <title>Thousands of microbial genomes shed light on interconnected biogeochemical processes in an aquifer system.</title>
        <authorList>
            <person name="Anantharaman K."/>
            <person name="Brown C.T."/>
            <person name="Hug L.A."/>
            <person name="Sharon I."/>
            <person name="Castelle C.J."/>
            <person name="Probst A.J."/>
            <person name="Thomas B.C."/>
            <person name="Singh A."/>
            <person name="Wilkins M.J."/>
            <person name="Karaoz U."/>
            <person name="Brodie E.L."/>
            <person name="Williams K.H."/>
            <person name="Hubbard S.S."/>
            <person name="Banfield J.F."/>
        </authorList>
    </citation>
    <scope>NUCLEOTIDE SEQUENCE [LARGE SCALE GENOMIC DNA]</scope>
</reference>
<dbReference type="GO" id="GO:0003735">
    <property type="term" value="F:structural constituent of ribosome"/>
    <property type="evidence" value="ECO:0007669"/>
    <property type="project" value="InterPro"/>
</dbReference>
<dbReference type="PANTHER" id="PTHR11545">
    <property type="entry name" value="RIBOSOMAL PROTEIN L13"/>
    <property type="match status" value="1"/>
</dbReference>
<gene>
    <name evidence="4" type="primary">rplM</name>
    <name evidence="5" type="ORF">A3K51_00750</name>
</gene>
<organism evidence="5 6">
    <name type="scientific">candidate division Kazan bacterium RIFCSPLOWO2_01_FULL_45_19</name>
    <dbReference type="NCBI Taxonomy" id="1798538"/>
    <lineage>
        <taxon>Bacteria</taxon>
        <taxon>Bacteria division Kazan-3B-28</taxon>
    </lineage>
</organism>
<dbReference type="InterPro" id="IPR005823">
    <property type="entry name" value="Ribosomal_uL13_bac-type"/>
</dbReference>
<dbReference type="CDD" id="cd00392">
    <property type="entry name" value="Ribosomal_L13"/>
    <property type="match status" value="1"/>
</dbReference>
<evidence type="ECO:0000313" key="5">
    <source>
        <dbReference type="EMBL" id="OGB73391.1"/>
    </source>
</evidence>
<proteinExistence type="inferred from homology"/>
<keyword evidence="2 4" id="KW-0689">Ribosomal protein</keyword>
<keyword evidence="3 4" id="KW-0687">Ribonucleoprotein</keyword>
<evidence type="ECO:0000313" key="6">
    <source>
        <dbReference type="Proteomes" id="UP000178085"/>
    </source>
</evidence>
<evidence type="ECO:0000256" key="1">
    <source>
        <dbReference type="ARBA" id="ARBA00006227"/>
    </source>
</evidence>
<accession>A0A1F4NPK7</accession>
<comment type="similarity">
    <text evidence="1 4">Belongs to the universal ribosomal protein uL13 family.</text>
</comment>
<dbReference type="AlphaFoldDB" id="A0A1F4NPK7"/>
<dbReference type="EMBL" id="METD01000001">
    <property type="protein sequence ID" value="OGB73391.1"/>
    <property type="molecule type" value="Genomic_DNA"/>
</dbReference>